<feature type="transmembrane region" description="Helical" evidence="1">
    <location>
        <begin position="111"/>
        <end position="129"/>
    </location>
</feature>
<proteinExistence type="predicted"/>
<keyword evidence="1" id="KW-1133">Transmembrane helix</keyword>
<evidence type="ECO:0000256" key="1">
    <source>
        <dbReference type="SAM" id="Phobius"/>
    </source>
</evidence>
<evidence type="ECO:0008006" key="4">
    <source>
        <dbReference type="Google" id="ProtNLM"/>
    </source>
</evidence>
<reference evidence="2 3" key="1">
    <citation type="submission" date="2016-04" db="EMBL/GenBank/DDBJ databases">
        <title>Complete genome sequence of Fictibacillus phosphorivorans G25-29, a strain toxic to nematodes.</title>
        <authorList>
            <person name="Zheng Z."/>
        </authorList>
    </citation>
    <scope>NUCLEOTIDE SEQUENCE [LARGE SCALE GENOMIC DNA]</scope>
    <source>
        <strain evidence="2 3">G25-29</strain>
    </source>
</reference>
<protein>
    <recommendedName>
        <fullName evidence="4">ABC transporter permease</fullName>
    </recommendedName>
</protein>
<gene>
    <name evidence="2" type="ORF">ABE65_016875</name>
</gene>
<dbReference type="RefSeq" id="WP_066397420.1">
    <property type="nucleotide sequence ID" value="NZ_CP015378.1"/>
</dbReference>
<name>A0A160IQG2_9BACL</name>
<dbReference type="STRING" id="1221500.ABE65_016875"/>
<evidence type="ECO:0000313" key="2">
    <source>
        <dbReference type="EMBL" id="ANC78380.1"/>
    </source>
</evidence>
<feature type="transmembrane region" description="Helical" evidence="1">
    <location>
        <begin position="52"/>
        <end position="72"/>
    </location>
</feature>
<dbReference type="AlphaFoldDB" id="A0A160IQG2"/>
<keyword evidence="3" id="KW-1185">Reference proteome</keyword>
<feature type="transmembrane region" description="Helical" evidence="1">
    <location>
        <begin position="228"/>
        <end position="250"/>
    </location>
</feature>
<sequence length="262" mass="29933">MRKYFEFARVQMQVHAAYSAWFWANTFSILLRMLVIYFFWKAVYSSRTEIEGLPFDGMITYIIIAMFLQMFVSGVGQELAHTIKDGNVAIELMRPYNLITRLVAMDLGDKVIHFVRGALPLSILAFIFMDITLPTTWQAGLLFLLSAFMGIWIGTFFDLLIAILAFWTINLWGLQVMKEAVISFFSGALVPLILFPEWFQTISLFLPFQAMVYVPVAIYTGILTGTEAWLALGSQIFWVVSLFILLRILWSIAIKKVTIFGG</sequence>
<organism evidence="2 3">
    <name type="scientific">Fictibacillus phosphorivorans</name>
    <dbReference type="NCBI Taxonomy" id="1221500"/>
    <lineage>
        <taxon>Bacteria</taxon>
        <taxon>Bacillati</taxon>
        <taxon>Bacillota</taxon>
        <taxon>Bacilli</taxon>
        <taxon>Bacillales</taxon>
        <taxon>Fictibacillaceae</taxon>
        <taxon>Fictibacillus</taxon>
    </lineage>
</organism>
<feature type="transmembrane region" description="Helical" evidence="1">
    <location>
        <begin position="175"/>
        <end position="195"/>
    </location>
</feature>
<accession>A0A160IQG2</accession>
<dbReference type="Proteomes" id="UP000076623">
    <property type="component" value="Chromosome"/>
</dbReference>
<keyword evidence="1" id="KW-0472">Membrane</keyword>
<dbReference type="InterPro" id="IPR010390">
    <property type="entry name" value="ABC-2_transporter-like"/>
</dbReference>
<feature type="transmembrane region" description="Helical" evidence="1">
    <location>
        <begin position="20"/>
        <end position="40"/>
    </location>
</feature>
<feature type="transmembrane region" description="Helical" evidence="1">
    <location>
        <begin position="141"/>
        <end position="169"/>
    </location>
</feature>
<evidence type="ECO:0000313" key="3">
    <source>
        <dbReference type="Proteomes" id="UP000076623"/>
    </source>
</evidence>
<dbReference type="KEGG" id="fpn:ABE65_016875"/>
<dbReference type="Pfam" id="PF06182">
    <property type="entry name" value="ABC2_membrane_6"/>
    <property type="match status" value="1"/>
</dbReference>
<dbReference type="EMBL" id="CP015378">
    <property type="protein sequence ID" value="ANC78380.1"/>
    <property type="molecule type" value="Genomic_DNA"/>
</dbReference>
<dbReference type="PANTHER" id="PTHR36832">
    <property type="entry name" value="SLR1174 PROTEIN-RELATED"/>
    <property type="match status" value="1"/>
</dbReference>
<dbReference type="PANTHER" id="PTHR36832:SF1">
    <property type="entry name" value="SLR1174 PROTEIN"/>
    <property type="match status" value="1"/>
</dbReference>
<keyword evidence="1" id="KW-0812">Transmembrane</keyword>